<dbReference type="PROSITE" id="PS50968">
    <property type="entry name" value="BIOTINYL_LIPOYL"/>
    <property type="match status" value="1"/>
</dbReference>
<dbReference type="InterPro" id="IPR000089">
    <property type="entry name" value="Biotin_lipoyl"/>
</dbReference>
<dbReference type="Gene3D" id="3.30.559.10">
    <property type="entry name" value="Chloramphenicol acetyltransferase-like domain"/>
    <property type="match status" value="1"/>
</dbReference>
<dbReference type="CDD" id="cd06849">
    <property type="entry name" value="lipoyl_domain"/>
    <property type="match status" value="1"/>
</dbReference>
<dbReference type="SUPFAM" id="SSF52777">
    <property type="entry name" value="CoA-dependent acyltransferases"/>
    <property type="match status" value="1"/>
</dbReference>
<evidence type="ECO:0000256" key="7">
    <source>
        <dbReference type="SAM" id="MobiDB-lite"/>
    </source>
</evidence>
<dbReference type="PROSITE" id="PS51826">
    <property type="entry name" value="PSBD"/>
    <property type="match status" value="1"/>
</dbReference>
<dbReference type="PANTHER" id="PTHR43178">
    <property type="entry name" value="DIHYDROLIPOAMIDE ACETYLTRANSFERASE COMPONENT OF PYRUVATE DEHYDROGENASE COMPLEX"/>
    <property type="match status" value="1"/>
</dbReference>
<accession>A0ABS0DD41</accession>
<evidence type="ECO:0000256" key="6">
    <source>
        <dbReference type="RuleBase" id="RU003423"/>
    </source>
</evidence>
<feature type="compositionally biased region" description="Low complexity" evidence="7">
    <location>
        <begin position="129"/>
        <end position="157"/>
    </location>
</feature>
<reference evidence="10 11" key="1">
    <citation type="submission" date="2020-10" db="EMBL/GenBank/DDBJ databases">
        <title>Identification of Nocardia species via Next-generation sequencing and recognition of intraspecies genetic diversity.</title>
        <authorList>
            <person name="Li P."/>
            <person name="Li P."/>
            <person name="Lu B."/>
        </authorList>
    </citation>
    <scope>NUCLEOTIDE SEQUENCE [LARGE SCALE GENOMIC DNA]</scope>
    <source>
        <strain evidence="10 11">BJ06-0143</strain>
    </source>
</reference>
<comment type="caution">
    <text evidence="10">The sequence shown here is derived from an EMBL/GenBank/DDBJ whole genome shotgun (WGS) entry which is preliminary data.</text>
</comment>
<dbReference type="Pfam" id="PF00198">
    <property type="entry name" value="2-oxoacid_dh"/>
    <property type="match status" value="1"/>
</dbReference>
<comment type="cofactor">
    <cofactor evidence="1 6">
        <name>(R)-lipoate</name>
        <dbReference type="ChEBI" id="CHEBI:83088"/>
    </cofactor>
</comment>
<dbReference type="SUPFAM" id="SSF51230">
    <property type="entry name" value="Single hybrid motif"/>
    <property type="match status" value="1"/>
</dbReference>
<dbReference type="PANTHER" id="PTHR43178:SF5">
    <property type="entry name" value="LIPOAMIDE ACYLTRANSFERASE COMPONENT OF BRANCHED-CHAIN ALPHA-KETO ACID DEHYDROGENASE COMPLEX, MITOCHONDRIAL"/>
    <property type="match status" value="1"/>
</dbReference>
<dbReference type="EC" id="2.3.1.-" evidence="6"/>
<keyword evidence="11" id="KW-1185">Reference proteome</keyword>
<keyword evidence="4 6" id="KW-0450">Lipoyl</keyword>
<organism evidence="10 11">
    <name type="scientific">Nocardia higoensis</name>
    <dbReference type="NCBI Taxonomy" id="228599"/>
    <lineage>
        <taxon>Bacteria</taxon>
        <taxon>Bacillati</taxon>
        <taxon>Actinomycetota</taxon>
        <taxon>Actinomycetes</taxon>
        <taxon>Mycobacteriales</taxon>
        <taxon>Nocardiaceae</taxon>
        <taxon>Nocardia</taxon>
    </lineage>
</organism>
<evidence type="ECO:0000259" key="8">
    <source>
        <dbReference type="PROSITE" id="PS50968"/>
    </source>
</evidence>
<proteinExistence type="inferred from homology"/>
<dbReference type="InterPro" id="IPR011053">
    <property type="entry name" value="Single_hybrid_motif"/>
</dbReference>
<keyword evidence="5 6" id="KW-0012">Acyltransferase</keyword>
<dbReference type="InterPro" id="IPR001078">
    <property type="entry name" value="2-oxoacid_DH_actylTfrase"/>
</dbReference>
<dbReference type="Proteomes" id="UP000707731">
    <property type="component" value="Unassembled WGS sequence"/>
</dbReference>
<keyword evidence="3 6" id="KW-0808">Transferase</keyword>
<dbReference type="InterPro" id="IPR003016">
    <property type="entry name" value="2-oxoA_DH_lipoyl-BS"/>
</dbReference>
<dbReference type="EMBL" id="JADLQN010000002">
    <property type="protein sequence ID" value="MBF6356351.1"/>
    <property type="molecule type" value="Genomic_DNA"/>
</dbReference>
<dbReference type="InterPro" id="IPR023213">
    <property type="entry name" value="CAT-like_dom_sf"/>
</dbReference>
<dbReference type="Pfam" id="PF00364">
    <property type="entry name" value="Biotin_lipoyl"/>
    <property type="match status" value="1"/>
</dbReference>
<name>A0ABS0DD41_9NOCA</name>
<dbReference type="SUPFAM" id="SSF47005">
    <property type="entry name" value="Peripheral subunit-binding domain of 2-oxo acid dehydrogenase complex"/>
    <property type="match status" value="1"/>
</dbReference>
<feature type="domain" description="Peripheral subunit-binding (PSBD)" evidence="9">
    <location>
        <begin position="279"/>
        <end position="316"/>
    </location>
</feature>
<dbReference type="RefSeq" id="WP_195003137.1">
    <property type="nucleotide sequence ID" value="NZ_JADLQN010000002.1"/>
</dbReference>
<feature type="compositionally biased region" description="Low complexity" evidence="7">
    <location>
        <begin position="95"/>
        <end position="107"/>
    </location>
</feature>
<gene>
    <name evidence="10" type="ORF">IU449_17670</name>
</gene>
<dbReference type="PROSITE" id="PS00189">
    <property type="entry name" value="LIPOYL"/>
    <property type="match status" value="1"/>
</dbReference>
<feature type="compositionally biased region" description="Gly residues" evidence="7">
    <location>
        <begin position="108"/>
        <end position="118"/>
    </location>
</feature>
<evidence type="ECO:0000313" key="11">
    <source>
        <dbReference type="Proteomes" id="UP000707731"/>
    </source>
</evidence>
<evidence type="ECO:0000256" key="2">
    <source>
        <dbReference type="ARBA" id="ARBA00007317"/>
    </source>
</evidence>
<evidence type="ECO:0000256" key="4">
    <source>
        <dbReference type="ARBA" id="ARBA00022823"/>
    </source>
</evidence>
<dbReference type="Gene3D" id="4.10.320.10">
    <property type="entry name" value="E3-binding domain"/>
    <property type="match status" value="1"/>
</dbReference>
<dbReference type="InterPro" id="IPR050743">
    <property type="entry name" value="2-oxoacid_DH_E2_comp"/>
</dbReference>
<sequence>MHDHGAILEFRLPDLGEGLADAELISWSVGVGDHVDLNQIIAEVETAKAVVALPCPYAGTVAELLAEPGETVPVGAALIRVRDEGANEHAFTAIASAGGAPAEEPLAGRGGSATGGRGDTGRDAGKAGGAPDTAPADGDGSAPANGGPAPGDGSADSRASVLVGYGPQGEFRSRRRAPARPGAVEEGASGSRTDAESAADGGAAVDSGLAARVSAESGSAGRGAESGRAGQVAEPGSAGPAAESGSAGQVAEPGSVDRVTEPGGVGEVPGEPRSGGRVPAVPAARLLAKELGVDLGRTAGSGPGGAVTVADVRAAATTSTTRAGRTTAAQDERERDLEDREIRTPVTGVRKRTAAAMVASATTIPQAGTFLTVDCTAAMEVIEHLRATASFTGLPLTPLTLVAKAVIAALAEYPAVNAHWDERAQQIVTKKYVNLGIAAATERGLLVPNVKQAQAMSLRSLCEAIGRCVQAAREGAATPADLTGGTFTVTNVGVFGVDAGIPLVNPGEAAILCLGAITRRPWVHEERLAIRWVTTLALSFDHRLVDGELAARFLATVGELLTDPLALLSR</sequence>
<dbReference type="InterPro" id="IPR004167">
    <property type="entry name" value="PSBD"/>
</dbReference>
<comment type="similarity">
    <text evidence="2 6">Belongs to the 2-oxoacid dehydrogenase family.</text>
</comment>
<dbReference type="Pfam" id="PF02817">
    <property type="entry name" value="E3_binding"/>
    <property type="match status" value="1"/>
</dbReference>
<evidence type="ECO:0000256" key="1">
    <source>
        <dbReference type="ARBA" id="ARBA00001938"/>
    </source>
</evidence>
<feature type="compositionally biased region" description="Low complexity" evidence="7">
    <location>
        <begin position="196"/>
        <end position="248"/>
    </location>
</feature>
<evidence type="ECO:0000256" key="5">
    <source>
        <dbReference type="ARBA" id="ARBA00023315"/>
    </source>
</evidence>
<evidence type="ECO:0000256" key="3">
    <source>
        <dbReference type="ARBA" id="ARBA00022679"/>
    </source>
</evidence>
<feature type="domain" description="Lipoyl-binding" evidence="8">
    <location>
        <begin position="7"/>
        <end position="82"/>
    </location>
</feature>
<evidence type="ECO:0000313" key="10">
    <source>
        <dbReference type="EMBL" id="MBF6356351.1"/>
    </source>
</evidence>
<feature type="region of interest" description="Disordered" evidence="7">
    <location>
        <begin position="95"/>
        <end position="279"/>
    </location>
</feature>
<dbReference type="InterPro" id="IPR036625">
    <property type="entry name" value="E3-bd_dom_sf"/>
</dbReference>
<protein>
    <recommendedName>
        <fullName evidence="6">Dihydrolipoamide acetyltransferase component of pyruvate dehydrogenase complex</fullName>
        <ecNumber evidence="6">2.3.1.-</ecNumber>
    </recommendedName>
</protein>
<evidence type="ECO:0000259" key="9">
    <source>
        <dbReference type="PROSITE" id="PS51826"/>
    </source>
</evidence>
<feature type="compositionally biased region" description="Low complexity" evidence="7">
    <location>
        <begin position="268"/>
        <end position="277"/>
    </location>
</feature>
<dbReference type="Gene3D" id="2.40.50.100">
    <property type="match status" value="1"/>
</dbReference>